<dbReference type="AlphaFoldDB" id="A0A852UQN5"/>
<dbReference type="InterPro" id="IPR000551">
    <property type="entry name" value="MerR-type_HTH_dom"/>
</dbReference>
<gene>
    <name evidence="3" type="ORF">HDA43_001996</name>
</gene>
<dbReference type="SMART" id="SM00422">
    <property type="entry name" value="HTH_MERR"/>
    <property type="match status" value="1"/>
</dbReference>
<feature type="domain" description="HTH merR-type" evidence="2">
    <location>
        <begin position="1"/>
        <end position="48"/>
    </location>
</feature>
<comment type="caution">
    <text evidence="3">The sequence shown here is derived from an EMBL/GenBank/DDBJ whole genome shotgun (WGS) entry which is preliminary data.</text>
</comment>
<dbReference type="Pfam" id="PF00376">
    <property type="entry name" value="MerR"/>
    <property type="match status" value="1"/>
</dbReference>
<dbReference type="GO" id="GO:0006355">
    <property type="term" value="P:regulation of DNA-templated transcription"/>
    <property type="evidence" value="ECO:0007669"/>
    <property type="project" value="InterPro"/>
</dbReference>
<dbReference type="EMBL" id="JACCCO010000001">
    <property type="protein sequence ID" value="NYF39837.1"/>
    <property type="molecule type" value="Genomic_DNA"/>
</dbReference>
<dbReference type="RefSeq" id="WP_179819434.1">
    <property type="nucleotide sequence ID" value="NZ_JACCCO010000001.1"/>
</dbReference>
<dbReference type="Gene3D" id="1.10.1660.10">
    <property type="match status" value="1"/>
</dbReference>
<accession>A0A852UQN5</accession>
<evidence type="ECO:0000259" key="2">
    <source>
        <dbReference type="PROSITE" id="PS50937"/>
    </source>
</evidence>
<evidence type="ECO:0000313" key="3">
    <source>
        <dbReference type="EMBL" id="NYF39837.1"/>
    </source>
</evidence>
<feature type="compositionally biased region" description="Basic and acidic residues" evidence="1">
    <location>
        <begin position="138"/>
        <end position="151"/>
    </location>
</feature>
<dbReference type="GO" id="GO:0003677">
    <property type="term" value="F:DNA binding"/>
    <property type="evidence" value="ECO:0007669"/>
    <property type="project" value="InterPro"/>
</dbReference>
<reference evidence="3 4" key="1">
    <citation type="submission" date="2020-07" db="EMBL/GenBank/DDBJ databases">
        <title>Sequencing the genomes of 1000 actinobacteria strains.</title>
        <authorList>
            <person name="Klenk H.-P."/>
        </authorList>
    </citation>
    <scope>NUCLEOTIDE SEQUENCE [LARGE SCALE GENOMIC DNA]</scope>
    <source>
        <strain evidence="3 4">DSM 45763</strain>
    </source>
</reference>
<protein>
    <recommendedName>
        <fullName evidence="2">HTH merR-type domain-containing protein</fullName>
    </recommendedName>
</protein>
<evidence type="ECO:0000256" key="1">
    <source>
        <dbReference type="SAM" id="MobiDB-lite"/>
    </source>
</evidence>
<name>A0A852UQN5_9ACTN</name>
<dbReference type="InterPro" id="IPR009061">
    <property type="entry name" value="DNA-bd_dom_put_sf"/>
</dbReference>
<dbReference type="CDD" id="cd00592">
    <property type="entry name" value="HTH_MerR-like"/>
    <property type="match status" value="1"/>
</dbReference>
<organism evidence="3 4">
    <name type="scientific">Streptosporangium sandarakinum</name>
    <dbReference type="NCBI Taxonomy" id="1260955"/>
    <lineage>
        <taxon>Bacteria</taxon>
        <taxon>Bacillati</taxon>
        <taxon>Actinomycetota</taxon>
        <taxon>Actinomycetes</taxon>
        <taxon>Streptosporangiales</taxon>
        <taxon>Streptosporangiaceae</taxon>
        <taxon>Streptosporangium</taxon>
    </lineage>
</organism>
<dbReference type="PROSITE" id="PS50937">
    <property type="entry name" value="HTH_MERR_2"/>
    <property type="match status" value="1"/>
</dbReference>
<feature type="region of interest" description="Disordered" evidence="1">
    <location>
        <begin position="103"/>
        <end position="178"/>
    </location>
</feature>
<keyword evidence="4" id="KW-1185">Reference proteome</keyword>
<proteinExistence type="predicted"/>
<dbReference type="Proteomes" id="UP000576393">
    <property type="component" value="Unassembled WGS sequence"/>
</dbReference>
<dbReference type="SUPFAM" id="SSF46955">
    <property type="entry name" value="Putative DNA-binding domain"/>
    <property type="match status" value="1"/>
</dbReference>
<evidence type="ECO:0000313" key="4">
    <source>
        <dbReference type="Proteomes" id="UP000576393"/>
    </source>
</evidence>
<sequence>MRITEAARRLGMSPRMLRYREALGLLPPVRSRGSHRRFGPEELSAVAQGVELERRFDVSPAELAFGLRVLSDPAVAQAVRDLGLRIGRLQAPRRALDFEKEKALRLLQGRPPGTAEAPPQGRPTGAGDPRKAAGNAEGARHDGRAPSEKSVTDGSATGHRPGQTSHRPRPGRGPAPGR</sequence>